<sequence>MNVHQMNPRTPAETALIERAESTGVVADAKDSAVEALRRDGLPNRRVEAWHYTDLRLLMSRLEDKGTAAAGPSGEGSTLLAPLLPNSHVVEIGAPDNGAVPAGVTVSAITEAADWSRSPNHLDRPVDTIRLLNASFGAAAVAIEVAPNTNVTAPLELRSQAGDRSHGLARCTVGDGAKAVFVERIEGAASPTLSTGVSHLVIGAGADVLWIVDQAKGASAAHLGQLNVELGTDASFRMFVLNTGGALVRYEVHAETMGEGGDIKIRGVNLIEKGQHIDVTTTLRHTAPHTTATETFRNVVTGGHGVFQGMIKVAKEAQKTDAKMACNTLLLSDDGDFSAKPELEIFADDVQCGHGATAGEINAEHLFYLMSRGIPEQPARALLVKAFVAEIVEELEHEAAEEALMQRIDTWLERSH</sequence>
<dbReference type="Pfam" id="PF01458">
    <property type="entry name" value="SUFBD_core"/>
    <property type="match status" value="1"/>
</dbReference>
<dbReference type="NCBIfam" id="TIGR01981">
    <property type="entry name" value="sufD"/>
    <property type="match status" value="1"/>
</dbReference>
<feature type="domain" description="SUF system FeS cluster assembly SufBD core" evidence="1">
    <location>
        <begin position="172"/>
        <end position="387"/>
    </location>
</feature>
<reference evidence="2" key="1">
    <citation type="journal article" date="2015" name="Nature">
        <title>Complex archaea that bridge the gap between prokaryotes and eukaryotes.</title>
        <authorList>
            <person name="Spang A."/>
            <person name="Saw J.H."/>
            <person name="Jorgensen S.L."/>
            <person name="Zaremba-Niedzwiedzka K."/>
            <person name="Martijn J."/>
            <person name="Lind A.E."/>
            <person name="van Eijk R."/>
            <person name="Schleper C."/>
            <person name="Guy L."/>
            <person name="Ettema T.J."/>
        </authorList>
    </citation>
    <scope>NUCLEOTIDE SEQUENCE</scope>
</reference>
<comment type="caution">
    <text evidence="2">The sequence shown here is derived from an EMBL/GenBank/DDBJ whole genome shotgun (WGS) entry which is preliminary data.</text>
</comment>
<name>A0A0F9YJ87_9ZZZZ</name>
<dbReference type="GO" id="GO:0016226">
    <property type="term" value="P:iron-sulfur cluster assembly"/>
    <property type="evidence" value="ECO:0007669"/>
    <property type="project" value="InterPro"/>
</dbReference>
<dbReference type="SUPFAM" id="SSF101960">
    <property type="entry name" value="Stabilizer of iron transporter SufD"/>
    <property type="match status" value="1"/>
</dbReference>
<dbReference type="InterPro" id="IPR037284">
    <property type="entry name" value="SUF_FeS_clus_asmbl_SufBD_sf"/>
</dbReference>
<dbReference type="InterPro" id="IPR000825">
    <property type="entry name" value="SUF_FeS_clus_asmbl_SufBD_core"/>
</dbReference>
<accession>A0A0F9YJ87</accession>
<proteinExistence type="predicted"/>
<protein>
    <recommendedName>
        <fullName evidence="1">SUF system FeS cluster assembly SufBD core domain-containing protein</fullName>
    </recommendedName>
</protein>
<dbReference type="InterPro" id="IPR055346">
    <property type="entry name" value="Fe-S_cluster_assembly_SufBD"/>
</dbReference>
<dbReference type="PANTHER" id="PTHR43575:SF1">
    <property type="entry name" value="PROTEIN ABCI7, CHLOROPLASTIC"/>
    <property type="match status" value="1"/>
</dbReference>
<dbReference type="PANTHER" id="PTHR43575">
    <property type="entry name" value="PROTEIN ABCI7, CHLOROPLASTIC"/>
    <property type="match status" value="1"/>
</dbReference>
<evidence type="ECO:0000259" key="1">
    <source>
        <dbReference type="Pfam" id="PF01458"/>
    </source>
</evidence>
<dbReference type="InterPro" id="IPR011542">
    <property type="entry name" value="SUF_FeS_clus_asmbl_SufD"/>
</dbReference>
<gene>
    <name evidence="2" type="ORF">LCGC14_0084360</name>
</gene>
<organism evidence="2">
    <name type="scientific">marine sediment metagenome</name>
    <dbReference type="NCBI Taxonomy" id="412755"/>
    <lineage>
        <taxon>unclassified sequences</taxon>
        <taxon>metagenomes</taxon>
        <taxon>ecological metagenomes</taxon>
    </lineage>
</organism>
<evidence type="ECO:0000313" key="2">
    <source>
        <dbReference type="EMBL" id="KKO04609.1"/>
    </source>
</evidence>
<dbReference type="AlphaFoldDB" id="A0A0F9YJ87"/>
<dbReference type="EMBL" id="LAZR01000022">
    <property type="protein sequence ID" value="KKO04609.1"/>
    <property type="molecule type" value="Genomic_DNA"/>
</dbReference>